<accession>A0A0F9TX16</accession>
<protein>
    <submittedName>
        <fullName evidence="1">Uncharacterized protein</fullName>
    </submittedName>
</protein>
<dbReference type="AlphaFoldDB" id="A0A0F9TX16"/>
<dbReference type="EMBL" id="LAZR01000179">
    <property type="protein sequence ID" value="KKN83824.1"/>
    <property type="molecule type" value="Genomic_DNA"/>
</dbReference>
<sequence>MQLRRIYDRFRKPKGYSCYWVLTHFASAEGAALFINTTLTDEHHHLLGNGRLLRGGDIVPFALGRSIDKMYYTHTIICSRCQTVAEYDDDGKSLDCLPDGVFVDDSGSPFDGLWVCSECMVGNNGDTLPEFD</sequence>
<reference evidence="1" key="1">
    <citation type="journal article" date="2015" name="Nature">
        <title>Complex archaea that bridge the gap between prokaryotes and eukaryotes.</title>
        <authorList>
            <person name="Spang A."/>
            <person name="Saw J.H."/>
            <person name="Jorgensen S.L."/>
            <person name="Zaremba-Niedzwiedzka K."/>
            <person name="Martijn J."/>
            <person name="Lind A.E."/>
            <person name="van Eijk R."/>
            <person name="Schleper C."/>
            <person name="Guy L."/>
            <person name="Ettema T.J."/>
        </authorList>
    </citation>
    <scope>NUCLEOTIDE SEQUENCE</scope>
</reference>
<organism evidence="1">
    <name type="scientific">marine sediment metagenome</name>
    <dbReference type="NCBI Taxonomy" id="412755"/>
    <lineage>
        <taxon>unclassified sequences</taxon>
        <taxon>metagenomes</taxon>
        <taxon>ecological metagenomes</taxon>
    </lineage>
</organism>
<gene>
    <name evidence="1" type="ORF">LCGC14_0294770</name>
</gene>
<evidence type="ECO:0000313" key="1">
    <source>
        <dbReference type="EMBL" id="KKN83824.1"/>
    </source>
</evidence>
<proteinExistence type="predicted"/>
<comment type="caution">
    <text evidence="1">The sequence shown here is derived from an EMBL/GenBank/DDBJ whole genome shotgun (WGS) entry which is preliminary data.</text>
</comment>
<name>A0A0F9TX16_9ZZZZ</name>